<evidence type="ECO:0000313" key="2">
    <source>
        <dbReference type="EMBL" id="KKW10135.1"/>
    </source>
</evidence>
<proteinExistence type="predicted"/>
<dbReference type="AlphaFoldDB" id="A0A0G1VV28"/>
<comment type="caution">
    <text evidence="2">The sequence shown here is derived from an EMBL/GenBank/DDBJ whole genome shotgun (WGS) entry which is preliminary data.</text>
</comment>
<gene>
    <name evidence="2" type="ORF">UY48_C0048G0004</name>
</gene>
<protein>
    <submittedName>
        <fullName evidence="2">Uncharacterized protein</fullName>
    </submittedName>
</protein>
<sequence>MATFKVSKFPKDHYEPYLEDGSTPRCQAAVKNTNGEQCPKASTKKNNCHEHGGKSFGPPPGSLNNLKHGFYSSSYRQKIRNRSEILVDPKTLSEEQVRSYQAFLDDAWVKVEKHMIREEYQEAFGLMELINQTTGMQDKILNTIMKANEKDDPRAGTTIVYVPPKELTHAGLKELLVGEEKT</sequence>
<evidence type="ECO:0000256" key="1">
    <source>
        <dbReference type="SAM" id="MobiDB-lite"/>
    </source>
</evidence>
<reference evidence="2 3" key="1">
    <citation type="journal article" date="2015" name="Nature">
        <title>rRNA introns, odd ribosomes, and small enigmatic genomes across a large radiation of phyla.</title>
        <authorList>
            <person name="Brown C.T."/>
            <person name="Hug L.A."/>
            <person name="Thomas B.C."/>
            <person name="Sharon I."/>
            <person name="Castelle C.J."/>
            <person name="Singh A."/>
            <person name="Wilkins M.J."/>
            <person name="Williams K.H."/>
            <person name="Banfield J.F."/>
        </authorList>
    </citation>
    <scope>NUCLEOTIDE SEQUENCE [LARGE SCALE GENOMIC DNA]</scope>
</reference>
<accession>A0A0G1VV28</accession>
<feature type="region of interest" description="Disordered" evidence="1">
    <location>
        <begin position="35"/>
        <end position="63"/>
    </location>
</feature>
<dbReference type="EMBL" id="LCQD01000048">
    <property type="protein sequence ID" value="KKW10135.1"/>
    <property type="molecule type" value="Genomic_DNA"/>
</dbReference>
<name>A0A0G1VV28_9BACT</name>
<organism evidence="2 3">
    <name type="scientific">Candidatus Gottesmanbacteria bacterium GW2011_GWB1_49_7</name>
    <dbReference type="NCBI Taxonomy" id="1618448"/>
    <lineage>
        <taxon>Bacteria</taxon>
        <taxon>Candidatus Gottesmaniibacteriota</taxon>
    </lineage>
</organism>
<dbReference type="Proteomes" id="UP000034588">
    <property type="component" value="Unassembled WGS sequence"/>
</dbReference>
<evidence type="ECO:0000313" key="3">
    <source>
        <dbReference type="Proteomes" id="UP000034588"/>
    </source>
</evidence>